<evidence type="ECO:0000313" key="2">
    <source>
        <dbReference type="Proteomes" id="UP000243680"/>
    </source>
</evidence>
<reference evidence="1 2" key="1">
    <citation type="submission" date="2015-12" db="EMBL/GenBank/DDBJ databases">
        <title>Diversity of Burkholderia near neighbor genomes.</title>
        <authorList>
            <person name="Sahl J."/>
            <person name="Wagner D."/>
            <person name="Keim P."/>
        </authorList>
    </citation>
    <scope>NUCLEOTIDE SEQUENCE [LARGE SCALE GENOMIC DNA]</scope>
    <source>
        <strain evidence="1 2">MSMB0783</strain>
    </source>
</reference>
<accession>A0A1B4LHP2</accession>
<evidence type="ECO:0000313" key="1">
    <source>
        <dbReference type="EMBL" id="AOJ76664.1"/>
    </source>
</evidence>
<gene>
    <name evidence="1" type="ORF">WJ35_16370</name>
</gene>
<proteinExistence type="predicted"/>
<dbReference type="EMBL" id="CP013421">
    <property type="protein sequence ID" value="AOJ76664.1"/>
    <property type="molecule type" value="Genomic_DNA"/>
</dbReference>
<dbReference type="Proteomes" id="UP000243680">
    <property type="component" value="Chromosome 3"/>
</dbReference>
<protein>
    <submittedName>
        <fullName evidence="1">Uncharacterized protein</fullName>
    </submittedName>
</protein>
<dbReference type="AlphaFoldDB" id="A0A1B4LHP2"/>
<sequence length="60" mass="6633">MDRPQYTTAECISMDADVCRAYDTACDLAVSIEAPQLCVDICVFADGSKLQFEARHMTVL</sequence>
<name>A0A1B4LHP2_9BURK</name>
<organism evidence="1 2">
    <name type="scientific">Burkholderia ubonensis</name>
    <dbReference type="NCBI Taxonomy" id="101571"/>
    <lineage>
        <taxon>Bacteria</taxon>
        <taxon>Pseudomonadati</taxon>
        <taxon>Pseudomonadota</taxon>
        <taxon>Betaproteobacteria</taxon>
        <taxon>Burkholderiales</taxon>
        <taxon>Burkholderiaceae</taxon>
        <taxon>Burkholderia</taxon>
        <taxon>Burkholderia cepacia complex</taxon>
    </lineage>
</organism>